<name>A0A6C0JS68_9ZZZZ</name>
<dbReference type="EMBL" id="MN740685">
    <property type="protein sequence ID" value="QHU07666.1"/>
    <property type="molecule type" value="Genomic_DNA"/>
</dbReference>
<accession>A0A6C0JS68</accession>
<evidence type="ECO:0000313" key="1">
    <source>
        <dbReference type="EMBL" id="QHU07666.1"/>
    </source>
</evidence>
<reference evidence="1" key="1">
    <citation type="journal article" date="2020" name="Nature">
        <title>Giant virus diversity and host interactions through global metagenomics.</title>
        <authorList>
            <person name="Schulz F."/>
            <person name="Roux S."/>
            <person name="Paez-Espino D."/>
            <person name="Jungbluth S."/>
            <person name="Walsh D.A."/>
            <person name="Denef V.J."/>
            <person name="McMahon K.D."/>
            <person name="Konstantinidis K.T."/>
            <person name="Eloe-Fadrosh E.A."/>
            <person name="Kyrpides N.C."/>
            <person name="Woyke T."/>
        </authorList>
    </citation>
    <scope>NUCLEOTIDE SEQUENCE</scope>
    <source>
        <strain evidence="1">GVMAG-S-1041349-163</strain>
    </source>
</reference>
<protein>
    <submittedName>
        <fullName evidence="1">Uncharacterized protein</fullName>
    </submittedName>
</protein>
<proteinExistence type="predicted"/>
<organism evidence="1">
    <name type="scientific">viral metagenome</name>
    <dbReference type="NCBI Taxonomy" id="1070528"/>
    <lineage>
        <taxon>unclassified sequences</taxon>
        <taxon>metagenomes</taxon>
        <taxon>organismal metagenomes</taxon>
    </lineage>
</organism>
<sequence length="91" mass="10994">MEFEFDKNFKIVRKLRPYINMEETNKNIVIFNPENGPDYGLYSNKYFNSCSDPFFNAKSESEARSKLLALLKKEKFHRTDQYDSFDDYKRK</sequence>
<dbReference type="AlphaFoldDB" id="A0A6C0JS68"/>